<evidence type="ECO:0000256" key="1">
    <source>
        <dbReference type="ARBA" id="ARBA00004613"/>
    </source>
</evidence>
<comment type="subunit">
    <text evidence="3">Homodimer.</text>
</comment>
<evidence type="ECO:0000259" key="9">
    <source>
        <dbReference type="Pfam" id="PF00720"/>
    </source>
</evidence>
<sequence length="141" mass="14591">MVRSGVIHFLAVYAAFATLVAGAGTARGLTGGMAHVHGVDLRLTVTVGAGSTAKSEGRDLFCEPVGGDHPNRALACRDLEAAAGALDNLPGRTGTCAAGLEVYLPITVQADGYWKGSPVAYSKVYPNRCRLLLATGPVFEF</sequence>
<evidence type="ECO:0000256" key="7">
    <source>
        <dbReference type="ARBA" id="ARBA00023157"/>
    </source>
</evidence>
<gene>
    <name evidence="10" type="ORF">BC739_009308</name>
</gene>
<evidence type="ECO:0000256" key="5">
    <source>
        <dbReference type="ARBA" id="ARBA00022690"/>
    </source>
</evidence>
<dbReference type="InterPro" id="IPR023549">
    <property type="entry name" value="Subtilisin_inhibitor"/>
</dbReference>
<dbReference type="SUPFAM" id="SSF55399">
    <property type="entry name" value="Subtilisin inhibitor"/>
    <property type="match status" value="1"/>
</dbReference>
<dbReference type="RefSeq" id="WP_025357098.1">
    <property type="nucleotide sequence ID" value="NZ_BAAABQ010000042.1"/>
</dbReference>
<dbReference type="InterPro" id="IPR000691">
    <property type="entry name" value="Prot_inh_I16_SSI"/>
</dbReference>
<evidence type="ECO:0000256" key="2">
    <source>
        <dbReference type="ARBA" id="ARBA00010472"/>
    </source>
</evidence>
<dbReference type="Gene3D" id="3.30.350.10">
    <property type="entry name" value="Subtilisin inhibitor-like"/>
    <property type="match status" value="1"/>
</dbReference>
<keyword evidence="6 8" id="KW-0722">Serine protease inhibitor</keyword>
<feature type="domain" description="Subtilisin inhibitor" evidence="9">
    <location>
        <begin position="40"/>
        <end position="127"/>
    </location>
</feature>
<evidence type="ECO:0000256" key="6">
    <source>
        <dbReference type="ARBA" id="ARBA00022900"/>
    </source>
</evidence>
<evidence type="ECO:0000313" key="11">
    <source>
        <dbReference type="Proteomes" id="UP000517916"/>
    </source>
</evidence>
<dbReference type="InterPro" id="IPR036819">
    <property type="entry name" value="Subtilisin_inhibitor-like_sf"/>
</dbReference>
<keyword evidence="7" id="KW-1015">Disulfide bond</keyword>
<keyword evidence="4" id="KW-0964">Secreted</keyword>
<evidence type="ECO:0000256" key="4">
    <source>
        <dbReference type="ARBA" id="ARBA00022525"/>
    </source>
</evidence>
<protein>
    <recommendedName>
        <fullName evidence="9">Subtilisin inhibitor domain-containing protein</fullName>
    </recommendedName>
</protein>
<keyword evidence="11" id="KW-1185">Reference proteome</keyword>
<evidence type="ECO:0000256" key="8">
    <source>
        <dbReference type="RuleBase" id="RU003471"/>
    </source>
</evidence>
<keyword evidence="5 8" id="KW-0646">Protease inhibitor</keyword>
<accession>A0ABR6BZR8</accession>
<dbReference type="Proteomes" id="UP000517916">
    <property type="component" value="Unassembled WGS sequence"/>
</dbReference>
<comment type="caution">
    <text evidence="10">The sequence shown here is derived from an EMBL/GenBank/DDBJ whole genome shotgun (WGS) entry which is preliminary data.</text>
</comment>
<comment type="subcellular location">
    <subcellularLocation>
        <location evidence="1">Secreted</location>
    </subcellularLocation>
</comment>
<dbReference type="EMBL" id="JACJID010000010">
    <property type="protein sequence ID" value="MBA8932049.1"/>
    <property type="molecule type" value="Genomic_DNA"/>
</dbReference>
<evidence type="ECO:0000313" key="10">
    <source>
        <dbReference type="EMBL" id="MBA8932049.1"/>
    </source>
</evidence>
<organism evidence="10 11">
    <name type="scientific">Kutzneria viridogrisea</name>
    <dbReference type="NCBI Taxonomy" id="47990"/>
    <lineage>
        <taxon>Bacteria</taxon>
        <taxon>Bacillati</taxon>
        <taxon>Actinomycetota</taxon>
        <taxon>Actinomycetes</taxon>
        <taxon>Pseudonocardiales</taxon>
        <taxon>Pseudonocardiaceae</taxon>
        <taxon>Kutzneria</taxon>
    </lineage>
</organism>
<dbReference type="Pfam" id="PF00720">
    <property type="entry name" value="SSI"/>
    <property type="match status" value="1"/>
</dbReference>
<name>A0ABR6BZR8_9PSEU</name>
<dbReference type="PRINTS" id="PR00294">
    <property type="entry name" value="SSBTLNINHBTR"/>
</dbReference>
<comment type="similarity">
    <text evidence="2 8">Belongs to the protease inhibitor I16 (SSI) family.</text>
</comment>
<reference evidence="10 11" key="1">
    <citation type="submission" date="2020-08" db="EMBL/GenBank/DDBJ databases">
        <title>Genomic Encyclopedia of Archaeal and Bacterial Type Strains, Phase II (KMG-II): from individual species to whole genera.</title>
        <authorList>
            <person name="Goeker M."/>
        </authorList>
    </citation>
    <scope>NUCLEOTIDE SEQUENCE [LARGE SCALE GENOMIC DNA]</scope>
    <source>
        <strain evidence="10 11">DSM 43850</strain>
    </source>
</reference>
<evidence type="ECO:0000256" key="3">
    <source>
        <dbReference type="ARBA" id="ARBA00011738"/>
    </source>
</evidence>
<proteinExistence type="inferred from homology"/>